<evidence type="ECO:0000256" key="1">
    <source>
        <dbReference type="ARBA" id="ARBA00022679"/>
    </source>
</evidence>
<dbReference type="STRING" id="452652.KSE_12970"/>
<dbReference type="AlphaFoldDB" id="E4N7E7"/>
<proteinExistence type="predicted"/>
<gene>
    <name evidence="3" type="ordered locus">KSE_12970</name>
</gene>
<dbReference type="PANTHER" id="PTHR43861">
    <property type="entry name" value="TRANS-ACONITATE 2-METHYLTRANSFERASE-RELATED"/>
    <property type="match status" value="1"/>
</dbReference>
<evidence type="ECO:0000259" key="2">
    <source>
        <dbReference type="Pfam" id="PF08241"/>
    </source>
</evidence>
<dbReference type="eggNOG" id="COG2227">
    <property type="taxonomic scope" value="Bacteria"/>
</dbReference>
<organism evidence="3 4">
    <name type="scientific">Kitasatospora setae (strain ATCC 33774 / DSM 43861 / JCM 3304 / KCC A-0304 / NBRC 14216 / KM-6054)</name>
    <name type="common">Streptomyces setae</name>
    <dbReference type="NCBI Taxonomy" id="452652"/>
    <lineage>
        <taxon>Bacteria</taxon>
        <taxon>Bacillati</taxon>
        <taxon>Actinomycetota</taxon>
        <taxon>Actinomycetes</taxon>
        <taxon>Kitasatosporales</taxon>
        <taxon>Streptomycetaceae</taxon>
        <taxon>Kitasatospora</taxon>
    </lineage>
</organism>
<dbReference type="HOGENOM" id="CLU_062440_2_1_11"/>
<name>E4N7E7_KITSK</name>
<keyword evidence="1" id="KW-0808">Transferase</keyword>
<accession>E4N7E7</accession>
<keyword evidence="4" id="KW-1185">Reference proteome</keyword>
<dbReference type="SUPFAM" id="SSF53335">
    <property type="entry name" value="S-adenosyl-L-methionine-dependent methyltransferases"/>
    <property type="match status" value="1"/>
</dbReference>
<reference evidence="3 4" key="1">
    <citation type="journal article" date="2010" name="DNA Res.">
        <title>Genome sequence of Kitasatospora setae NBRC 14216T: an evolutionary snapshot of the family Streptomycetaceae.</title>
        <authorList>
            <person name="Ichikawa N."/>
            <person name="Oguchi A."/>
            <person name="Ikeda H."/>
            <person name="Ishikawa J."/>
            <person name="Kitani S."/>
            <person name="Watanabe Y."/>
            <person name="Nakamura S."/>
            <person name="Katano Y."/>
            <person name="Kishi E."/>
            <person name="Sasagawa M."/>
            <person name="Ankai A."/>
            <person name="Fukui S."/>
            <person name="Hashimoto Y."/>
            <person name="Kamata S."/>
            <person name="Otoguro M."/>
            <person name="Tanikawa S."/>
            <person name="Nihira T."/>
            <person name="Horinouchi S."/>
            <person name="Ohnishi Y."/>
            <person name="Hayakawa M."/>
            <person name="Kuzuyama T."/>
            <person name="Arisawa A."/>
            <person name="Nomoto F."/>
            <person name="Miura H."/>
            <person name="Takahashi Y."/>
            <person name="Fujita N."/>
        </authorList>
    </citation>
    <scope>NUCLEOTIDE SEQUENCE [LARGE SCALE GENOMIC DNA]</scope>
    <source>
        <strain evidence="4">ATCC 33774 / DSM 43861 / JCM 3304 / KCC A-0304 / NBRC 14216 / KM-6054</strain>
    </source>
</reference>
<dbReference type="PANTHER" id="PTHR43861:SF3">
    <property type="entry name" value="PUTATIVE (AFU_ORTHOLOGUE AFUA_2G14390)-RELATED"/>
    <property type="match status" value="1"/>
</dbReference>
<dbReference type="EMBL" id="AP010968">
    <property type="protein sequence ID" value="BAJ27128.1"/>
    <property type="molecule type" value="Genomic_DNA"/>
</dbReference>
<dbReference type="GO" id="GO:0017000">
    <property type="term" value="P:antibiotic biosynthetic process"/>
    <property type="evidence" value="ECO:0007669"/>
    <property type="project" value="UniProtKB-ARBA"/>
</dbReference>
<dbReference type="GO" id="GO:0008757">
    <property type="term" value="F:S-adenosylmethionine-dependent methyltransferase activity"/>
    <property type="evidence" value="ECO:0007669"/>
    <property type="project" value="InterPro"/>
</dbReference>
<feature type="domain" description="Methyltransferase type 11" evidence="2">
    <location>
        <begin position="1"/>
        <end position="91"/>
    </location>
</feature>
<dbReference type="CDD" id="cd02440">
    <property type="entry name" value="AdoMet_MTases"/>
    <property type="match status" value="1"/>
</dbReference>
<dbReference type="PATRIC" id="fig|452652.3.peg.1293"/>
<evidence type="ECO:0000313" key="4">
    <source>
        <dbReference type="Proteomes" id="UP000007076"/>
    </source>
</evidence>
<evidence type="ECO:0000313" key="3">
    <source>
        <dbReference type="EMBL" id="BAJ27128.1"/>
    </source>
</evidence>
<dbReference type="Proteomes" id="UP000007076">
    <property type="component" value="Chromosome"/>
</dbReference>
<dbReference type="InterPro" id="IPR029063">
    <property type="entry name" value="SAM-dependent_MTases_sf"/>
</dbReference>
<dbReference type="Gene3D" id="3.40.50.150">
    <property type="entry name" value="Vaccinia Virus protein VP39"/>
    <property type="match status" value="1"/>
</dbReference>
<dbReference type="InterPro" id="IPR013216">
    <property type="entry name" value="Methyltransf_11"/>
</dbReference>
<sequence>MGAGSGSLSAWLASVAASPDQVTAVDRDTRFLTPLAAEGVRVVEADITDPAFHPGRYDLVHARFVLMHLRDRDEVLRRLASWVKPGGLLVLSDALAAGGETSPHEAYRRTITAYWRMLAETIGSDRHCVAQYPRALTELGLRDIGLHTHLPVVGLHDAFSRFLALTLDQSRGRLLGAGLPEAAYDEAVKHLNDPSAREVFFAMATCWGRTPVLP</sequence>
<dbReference type="Pfam" id="PF08241">
    <property type="entry name" value="Methyltransf_11"/>
    <property type="match status" value="1"/>
</dbReference>
<protein>
    <recommendedName>
        <fullName evidence="2">Methyltransferase type 11 domain-containing protein</fullName>
    </recommendedName>
</protein>
<dbReference type="KEGG" id="ksk:KSE_12970"/>